<dbReference type="Proteomes" id="UP001318860">
    <property type="component" value="Unassembled WGS sequence"/>
</dbReference>
<gene>
    <name evidence="10" type="ORF">DH2020_016686</name>
</gene>
<keyword evidence="5 9" id="KW-0378">Hydrolase</keyword>
<evidence type="ECO:0000256" key="7">
    <source>
        <dbReference type="ARBA" id="ARBA00023316"/>
    </source>
</evidence>
<dbReference type="PANTHER" id="PTHR31375">
    <property type="match status" value="1"/>
</dbReference>
<dbReference type="PROSITE" id="PS51257">
    <property type="entry name" value="PROKAR_LIPOPROTEIN"/>
    <property type="match status" value="1"/>
</dbReference>
<comment type="caution">
    <text evidence="10">The sequence shown here is derived from an EMBL/GenBank/DDBJ whole genome shotgun (WGS) entry which is preliminary data.</text>
</comment>
<evidence type="ECO:0008006" key="12">
    <source>
        <dbReference type="Google" id="ProtNLM"/>
    </source>
</evidence>
<keyword evidence="11" id="KW-1185">Reference proteome</keyword>
<evidence type="ECO:0000256" key="5">
    <source>
        <dbReference type="ARBA" id="ARBA00022801"/>
    </source>
</evidence>
<evidence type="ECO:0000256" key="6">
    <source>
        <dbReference type="ARBA" id="ARBA00023295"/>
    </source>
</evidence>
<comment type="similarity">
    <text evidence="2 9">Belongs to the glycosyl hydrolase 28 family.</text>
</comment>
<keyword evidence="4" id="KW-0964">Secreted</keyword>
<proteinExistence type="inferred from homology"/>
<dbReference type="Gene3D" id="2.160.20.10">
    <property type="entry name" value="Single-stranded right-handed beta-helix, Pectin lyase-like"/>
    <property type="match status" value="1"/>
</dbReference>
<dbReference type="EMBL" id="JABTTQ020000009">
    <property type="protein sequence ID" value="KAK6149161.1"/>
    <property type="molecule type" value="Genomic_DNA"/>
</dbReference>
<evidence type="ECO:0000313" key="10">
    <source>
        <dbReference type="EMBL" id="KAK6149161.1"/>
    </source>
</evidence>
<dbReference type="InterPro" id="IPR006626">
    <property type="entry name" value="PbH1"/>
</dbReference>
<evidence type="ECO:0000256" key="4">
    <source>
        <dbReference type="ARBA" id="ARBA00022525"/>
    </source>
</evidence>
<name>A0ABR0WRD3_REHGL</name>
<dbReference type="InterPro" id="IPR000743">
    <property type="entry name" value="Glyco_hydro_28"/>
</dbReference>
<keyword evidence="7" id="KW-0961">Cell wall biogenesis/degradation</keyword>
<organism evidence="10 11">
    <name type="scientific">Rehmannia glutinosa</name>
    <name type="common">Chinese foxglove</name>
    <dbReference type="NCBI Taxonomy" id="99300"/>
    <lineage>
        <taxon>Eukaryota</taxon>
        <taxon>Viridiplantae</taxon>
        <taxon>Streptophyta</taxon>
        <taxon>Embryophyta</taxon>
        <taxon>Tracheophyta</taxon>
        <taxon>Spermatophyta</taxon>
        <taxon>Magnoliopsida</taxon>
        <taxon>eudicotyledons</taxon>
        <taxon>Gunneridae</taxon>
        <taxon>Pentapetalae</taxon>
        <taxon>asterids</taxon>
        <taxon>lamiids</taxon>
        <taxon>Lamiales</taxon>
        <taxon>Orobanchaceae</taxon>
        <taxon>Rehmannieae</taxon>
        <taxon>Rehmannia</taxon>
    </lineage>
</organism>
<keyword evidence="3" id="KW-0134">Cell wall</keyword>
<dbReference type="InterPro" id="IPR011050">
    <property type="entry name" value="Pectin_lyase_fold/virulence"/>
</dbReference>
<evidence type="ECO:0000313" key="11">
    <source>
        <dbReference type="Proteomes" id="UP001318860"/>
    </source>
</evidence>
<evidence type="ECO:0000256" key="8">
    <source>
        <dbReference type="PROSITE-ProRule" id="PRU10052"/>
    </source>
</evidence>
<comment type="subcellular location">
    <subcellularLocation>
        <location evidence="1">Secreted</location>
        <location evidence="1">Cell wall</location>
    </subcellularLocation>
</comment>
<dbReference type="SMART" id="SM00710">
    <property type="entry name" value="PbH1"/>
    <property type="match status" value="6"/>
</dbReference>
<evidence type="ECO:0000256" key="1">
    <source>
        <dbReference type="ARBA" id="ARBA00004191"/>
    </source>
</evidence>
<dbReference type="SUPFAM" id="SSF51126">
    <property type="entry name" value="Pectin lyase-like"/>
    <property type="match status" value="1"/>
</dbReference>
<sequence>MESKSTKMAFKKLILPYFIIVLSLCSCCTSSFIHYDDHLYTDGYLQEETGYDFRAYPSNFGRNIVRGIKFDNNSGKKLQHGTSHDFRKLRRSLADSVGETINVLDFGAKGDGNTDDTEAFEKAWTEGCSSSADVKFVVPQNKNYILKPIRFSGPCTSAITMQISGTIIASNDRSDYNKDLRHWLIFDSVQNLVVTGGGIINGNGNIWWQNSCKINKAKPCMNAPTALTMYKCTNLVVKNLKIENAQQIHVSFEKSKNVVASNLVVNAPENSPNTDGIHVTQTQNIQISSCTIATGDDCISIVSGSQNVQAMGITCGPGHGISIGSLGSGKSKEYVSDVVVNGAKLSGTKNGVRIKTWQGGSGSASNIKFQNIEMQNVENPIIIDQNYCDQDKPCQEQTSAVQVKNVVYQNIKCTSASDVAIDFECSTSHPCQGIVLRNVSLVMENGENAKAICNNVKFLNYQTFSPKFLNIGSVSPACP</sequence>
<protein>
    <recommendedName>
        <fullName evidence="12">Polygalacturonase</fullName>
    </recommendedName>
</protein>
<dbReference type="PROSITE" id="PS00502">
    <property type="entry name" value="POLYGALACTURONASE"/>
    <property type="match status" value="1"/>
</dbReference>
<reference evidence="10 11" key="1">
    <citation type="journal article" date="2021" name="Comput. Struct. Biotechnol. J.">
        <title>De novo genome assembly of the potent medicinal plant Rehmannia glutinosa using nanopore technology.</title>
        <authorList>
            <person name="Ma L."/>
            <person name="Dong C."/>
            <person name="Song C."/>
            <person name="Wang X."/>
            <person name="Zheng X."/>
            <person name="Niu Y."/>
            <person name="Chen S."/>
            <person name="Feng W."/>
        </authorList>
    </citation>
    <scope>NUCLEOTIDE SEQUENCE [LARGE SCALE GENOMIC DNA]</scope>
    <source>
        <strain evidence="10">DH-2019</strain>
    </source>
</reference>
<evidence type="ECO:0000256" key="9">
    <source>
        <dbReference type="RuleBase" id="RU361169"/>
    </source>
</evidence>
<evidence type="ECO:0000256" key="3">
    <source>
        <dbReference type="ARBA" id="ARBA00022512"/>
    </source>
</evidence>
<dbReference type="Pfam" id="PF00295">
    <property type="entry name" value="Glyco_hydro_28"/>
    <property type="match status" value="1"/>
</dbReference>
<accession>A0ABR0WRD3</accession>
<keyword evidence="6 9" id="KW-0326">Glycosidase</keyword>
<evidence type="ECO:0000256" key="2">
    <source>
        <dbReference type="ARBA" id="ARBA00008834"/>
    </source>
</evidence>
<dbReference type="InterPro" id="IPR012334">
    <property type="entry name" value="Pectin_lyas_fold"/>
</dbReference>
<feature type="active site" evidence="8">
    <location>
        <position position="319"/>
    </location>
</feature>